<evidence type="ECO:0000256" key="1">
    <source>
        <dbReference type="ARBA" id="ARBA00006056"/>
    </source>
</evidence>
<sequence length="353" mass="37353">MPTFRPQTLIDVSCRLFERVGIPPADARLVATSLVDANLCGHDSHGVMRVPQYAQNIREGKLTADAPFTILHETPAMLAADAGWGLGQVHAHRLLDHLIPKAKTLGIAAGTLRRCGHTGRLGEYAERLASEHLAFFGTVNSHGAGRRVAPPGGTEGRISTNPLVMGAPTPGDPVVLDIGTSVVAEGKVRVHFQKKEPVPEGWLHDHQGQPTTDPSVLYTDPRGTILPIGAAQAYKGFGLGLMLDLFAGGLSGGECSRSDAPMAGLGNCLLFVVMDTRHFGGTDHFLAESGRLTEYVRNCPKAAGVSAITLPGDPERHARQQRSGTGLSIPAGTWELFEKLAAELGIELPAADA</sequence>
<dbReference type="PANTHER" id="PTHR11091">
    <property type="entry name" value="OXIDOREDUCTASE-RELATED"/>
    <property type="match status" value="1"/>
</dbReference>
<dbReference type="KEGG" id="tim:GMBLW1_48520"/>
<dbReference type="RefSeq" id="WP_162659438.1">
    <property type="nucleotide sequence ID" value="NZ_LR593887.1"/>
</dbReference>
<dbReference type="InterPro" id="IPR003767">
    <property type="entry name" value="Malate/L-lactate_DH-like"/>
</dbReference>
<gene>
    <name evidence="3" type="ORF">GMBLW1_48520</name>
</gene>
<evidence type="ECO:0008006" key="5">
    <source>
        <dbReference type="Google" id="ProtNLM"/>
    </source>
</evidence>
<dbReference type="PANTHER" id="PTHR11091:SF0">
    <property type="entry name" value="MALATE DEHYDROGENASE"/>
    <property type="match status" value="1"/>
</dbReference>
<dbReference type="Proteomes" id="UP000464378">
    <property type="component" value="Chromosome"/>
</dbReference>
<dbReference type="FunCoup" id="A0A6C2YSI9">
    <property type="interactions" value="18"/>
</dbReference>
<accession>A0A6C2YSI9</accession>
<dbReference type="SUPFAM" id="SSF89733">
    <property type="entry name" value="L-sulfolactate dehydrogenase-like"/>
    <property type="match status" value="1"/>
</dbReference>
<evidence type="ECO:0000313" key="4">
    <source>
        <dbReference type="Proteomes" id="UP000464378"/>
    </source>
</evidence>
<keyword evidence="4" id="KW-1185">Reference proteome</keyword>
<evidence type="ECO:0000256" key="2">
    <source>
        <dbReference type="ARBA" id="ARBA00023002"/>
    </source>
</evidence>
<comment type="similarity">
    <text evidence="1">Belongs to the LDH2/MDH2 oxidoreductase family.</text>
</comment>
<protein>
    <recommendedName>
        <fullName evidence="5">Ldh family oxidoreductase</fullName>
    </recommendedName>
</protein>
<dbReference type="Pfam" id="PF02615">
    <property type="entry name" value="Ldh_2"/>
    <property type="match status" value="1"/>
</dbReference>
<proteinExistence type="inferred from homology"/>
<dbReference type="InterPro" id="IPR043144">
    <property type="entry name" value="Mal/L-sulf/L-lact_DH-like_ah"/>
</dbReference>
<dbReference type="InterPro" id="IPR043143">
    <property type="entry name" value="Mal/L-sulf/L-lact_DH-like_NADP"/>
</dbReference>
<reference evidence="3" key="1">
    <citation type="submission" date="2019-04" db="EMBL/GenBank/DDBJ databases">
        <authorList>
            <consortium name="Science for Life Laboratories"/>
        </authorList>
    </citation>
    <scope>NUCLEOTIDE SEQUENCE</scope>
    <source>
        <strain evidence="3">MBLW1</strain>
    </source>
</reference>
<dbReference type="InParanoid" id="A0A6C2YSI9"/>
<organism evidence="3">
    <name type="scientific">Tuwongella immobilis</name>
    <dbReference type="NCBI Taxonomy" id="692036"/>
    <lineage>
        <taxon>Bacteria</taxon>
        <taxon>Pseudomonadati</taxon>
        <taxon>Planctomycetota</taxon>
        <taxon>Planctomycetia</taxon>
        <taxon>Gemmatales</taxon>
        <taxon>Gemmataceae</taxon>
        <taxon>Tuwongella</taxon>
    </lineage>
</organism>
<name>A0A6C2YSI9_9BACT</name>
<dbReference type="AlphaFoldDB" id="A0A6C2YSI9"/>
<evidence type="ECO:0000313" key="3">
    <source>
        <dbReference type="EMBL" id="VIP04341.1"/>
    </source>
</evidence>
<dbReference type="EMBL" id="LR586016">
    <property type="protein sequence ID" value="VIP04341.1"/>
    <property type="molecule type" value="Genomic_DNA"/>
</dbReference>
<dbReference type="InterPro" id="IPR036111">
    <property type="entry name" value="Mal/L-sulfo/L-lacto_DH-like_sf"/>
</dbReference>
<dbReference type="Gene3D" id="1.10.1530.10">
    <property type="match status" value="1"/>
</dbReference>
<dbReference type="GO" id="GO:0016491">
    <property type="term" value="F:oxidoreductase activity"/>
    <property type="evidence" value="ECO:0007669"/>
    <property type="project" value="UniProtKB-KW"/>
</dbReference>
<dbReference type="Gene3D" id="3.30.1370.60">
    <property type="entry name" value="Hypothetical oxidoreductase yiak, domain 2"/>
    <property type="match status" value="1"/>
</dbReference>
<dbReference type="EMBL" id="LR593887">
    <property type="protein sequence ID" value="VTS06044.1"/>
    <property type="molecule type" value="Genomic_DNA"/>
</dbReference>
<keyword evidence="2" id="KW-0560">Oxidoreductase</keyword>